<organism evidence="3 4">
    <name type="scientific">Schleiferia thermophila</name>
    <dbReference type="NCBI Taxonomy" id="884107"/>
    <lineage>
        <taxon>Bacteria</taxon>
        <taxon>Pseudomonadati</taxon>
        <taxon>Bacteroidota</taxon>
        <taxon>Flavobacteriia</taxon>
        <taxon>Flavobacteriales</taxon>
        <taxon>Schleiferiaceae</taxon>
        <taxon>Schleiferia</taxon>
    </lineage>
</organism>
<reference evidence="3 4" key="1">
    <citation type="submission" date="2018-07" db="EMBL/GenBank/DDBJ databases">
        <title>Genomic Encyclopedia of Type Strains, Phase IV (KMG-IV): sequencing the most valuable type-strain genomes for metagenomic binning, comparative biology and taxonomic classification.</title>
        <authorList>
            <person name="Goeker M."/>
        </authorList>
    </citation>
    <scope>NUCLEOTIDE SEQUENCE [LARGE SCALE GENOMIC DNA]</scope>
    <source>
        <strain evidence="3 4">DSM 21410</strain>
    </source>
</reference>
<proteinExistence type="predicted"/>
<keyword evidence="4" id="KW-1185">Reference proteome</keyword>
<dbReference type="PROSITE" id="PS51257">
    <property type="entry name" value="PROKAR_LIPOPROTEIN"/>
    <property type="match status" value="1"/>
</dbReference>
<gene>
    <name evidence="3" type="ORF">DES35_1011007</name>
</gene>
<protein>
    <submittedName>
        <fullName evidence="3">Uncharacterized protein</fullName>
    </submittedName>
</protein>
<name>A0A369A8R9_9FLAO</name>
<feature type="chain" id="PRO_5016935265" evidence="2">
    <location>
        <begin position="24"/>
        <end position="415"/>
    </location>
</feature>
<dbReference type="Proteomes" id="UP000253517">
    <property type="component" value="Unassembled WGS sequence"/>
</dbReference>
<feature type="compositionally biased region" description="Polar residues" evidence="1">
    <location>
        <begin position="280"/>
        <end position="320"/>
    </location>
</feature>
<feature type="compositionally biased region" description="Gly residues" evidence="1">
    <location>
        <begin position="402"/>
        <end position="415"/>
    </location>
</feature>
<dbReference type="EMBL" id="QPJS01000001">
    <property type="protein sequence ID" value="RCX05719.1"/>
    <property type="molecule type" value="Genomic_DNA"/>
</dbReference>
<feature type="compositionally biased region" description="Polar residues" evidence="1">
    <location>
        <begin position="332"/>
        <end position="377"/>
    </location>
</feature>
<evidence type="ECO:0000313" key="4">
    <source>
        <dbReference type="Proteomes" id="UP000253517"/>
    </source>
</evidence>
<comment type="caution">
    <text evidence="3">The sequence shown here is derived from an EMBL/GenBank/DDBJ whole genome shotgun (WGS) entry which is preliminary data.</text>
</comment>
<evidence type="ECO:0000313" key="3">
    <source>
        <dbReference type="EMBL" id="RCX05719.1"/>
    </source>
</evidence>
<dbReference type="RefSeq" id="WP_114365974.1">
    <property type="nucleotide sequence ID" value="NZ_BHZF01000001.1"/>
</dbReference>
<evidence type="ECO:0000256" key="1">
    <source>
        <dbReference type="SAM" id="MobiDB-lite"/>
    </source>
</evidence>
<accession>A0A369A8R9</accession>
<evidence type="ECO:0000256" key="2">
    <source>
        <dbReference type="SAM" id="SignalP"/>
    </source>
</evidence>
<dbReference type="AlphaFoldDB" id="A0A369A8R9"/>
<sequence length="415" mass="45584">MKKLVIFGSLVAGLILSSCNSSNRVVSNFYEDGIYYNPAIGNIPSGSMASSENASGDNNKASAVDDYFDPNYKSQGPTIINNHFGSALTPMWGMGFNPLWSPWAMNPMWMSPGWSFGIGWGAGWGMGWSRWGMGFGPMWANNPWYWNPWMMNRMWMWDPWMYNSMMMWDPFWGHPMAWGNPWMNPWMPGFGWGMPIVMPPRSVNQVRGVRSGSYASTGSGIGRKSSEPAMPADRTSRLSAARTSSEIASPSAQSLSKLESASENPASRLRASDLRATRDVVSSSQAVSRNSYADRLSTNTLQSSHAARSVEHTTPVSRQTPAAVERPARIYSPSNSAPATRSQSLPPATRQYQRGQMESIQSRPIQRQQNTWQNQAPASRPSFNPGGARQFNTSPSFNSGGATRGSSGGSGGRLR</sequence>
<keyword evidence="2" id="KW-0732">Signal</keyword>
<feature type="region of interest" description="Disordered" evidence="1">
    <location>
        <begin position="213"/>
        <end position="415"/>
    </location>
</feature>
<feature type="compositionally biased region" description="Polar residues" evidence="1">
    <location>
        <begin position="246"/>
        <end position="265"/>
    </location>
</feature>
<feature type="signal peptide" evidence="2">
    <location>
        <begin position="1"/>
        <end position="23"/>
    </location>
</feature>